<evidence type="ECO:0000313" key="11">
    <source>
        <dbReference type="Proteomes" id="UP000008022"/>
    </source>
</evidence>
<evidence type="ECO:0000256" key="8">
    <source>
        <dbReference type="RuleBase" id="RU000461"/>
    </source>
</evidence>
<evidence type="ECO:0000313" key="10">
    <source>
        <dbReference type="EnsemblPlants" id="ORUFI01G37620.1"/>
    </source>
</evidence>
<evidence type="ECO:0000256" key="1">
    <source>
        <dbReference type="ARBA" id="ARBA00010617"/>
    </source>
</evidence>
<dbReference type="PRINTS" id="PR00463">
    <property type="entry name" value="EP450I"/>
</dbReference>
<dbReference type="GO" id="GO:0016705">
    <property type="term" value="F:oxidoreductase activity, acting on paired donors, with incorporation or reduction of molecular oxygen"/>
    <property type="evidence" value="ECO:0007669"/>
    <property type="project" value="InterPro"/>
</dbReference>
<proteinExistence type="inferred from homology"/>
<dbReference type="GO" id="GO:0004497">
    <property type="term" value="F:monooxygenase activity"/>
    <property type="evidence" value="ECO:0007669"/>
    <property type="project" value="UniProtKB-KW"/>
</dbReference>
<protein>
    <recommendedName>
        <fullName evidence="12">Cytochrome P450</fullName>
    </recommendedName>
</protein>
<dbReference type="Gene3D" id="1.10.630.10">
    <property type="entry name" value="Cytochrome P450"/>
    <property type="match status" value="2"/>
</dbReference>
<organism evidence="10 11">
    <name type="scientific">Oryza rufipogon</name>
    <name type="common">Brownbeard rice</name>
    <name type="synonym">Asian wild rice</name>
    <dbReference type="NCBI Taxonomy" id="4529"/>
    <lineage>
        <taxon>Eukaryota</taxon>
        <taxon>Viridiplantae</taxon>
        <taxon>Streptophyta</taxon>
        <taxon>Embryophyta</taxon>
        <taxon>Tracheophyta</taxon>
        <taxon>Spermatophyta</taxon>
        <taxon>Magnoliopsida</taxon>
        <taxon>Liliopsida</taxon>
        <taxon>Poales</taxon>
        <taxon>Poaceae</taxon>
        <taxon>BOP clade</taxon>
        <taxon>Oryzoideae</taxon>
        <taxon>Oryzeae</taxon>
        <taxon>Oryzinae</taxon>
        <taxon>Oryza</taxon>
    </lineage>
</organism>
<name>A0A0E0N3T0_ORYRU</name>
<dbReference type="Proteomes" id="UP000008022">
    <property type="component" value="Unassembled WGS sequence"/>
</dbReference>
<keyword evidence="4 9" id="KW-1133">Transmembrane helix</keyword>
<keyword evidence="7 8" id="KW-0349">Heme</keyword>
<dbReference type="EnsemblPlants" id="ORUFI01G37620.1">
    <property type="protein sequence ID" value="ORUFI01G37620.1"/>
    <property type="gene ID" value="ORUFI01G37620"/>
</dbReference>
<reference evidence="11" key="1">
    <citation type="submission" date="2013-06" db="EMBL/GenBank/DDBJ databases">
        <authorList>
            <person name="Zhao Q."/>
        </authorList>
    </citation>
    <scope>NUCLEOTIDE SEQUENCE</scope>
    <source>
        <strain evidence="11">cv. W1943</strain>
    </source>
</reference>
<keyword evidence="5 8" id="KW-0560">Oxidoreductase</keyword>
<evidence type="ECO:0000256" key="3">
    <source>
        <dbReference type="ARBA" id="ARBA00022723"/>
    </source>
</evidence>
<dbReference type="GO" id="GO:0020037">
    <property type="term" value="F:heme binding"/>
    <property type="evidence" value="ECO:0007669"/>
    <property type="project" value="InterPro"/>
</dbReference>
<sequence length="467" mass="53500">MELSSTSASLLLILLLTLVYFLYLHQDPKKKPRTHGLKSYPVVGTLPHFINNKDRFLEWSTGVMKRSPTHTMSFKELGLTGGVITANPANVEHILKANFGNYPKGELAVSLLEDFLGHGIFNSDGEQWLWQRKAASYEFNKRSLRNFVVDTVRFEVVERLLPLLEYAGRHGRTLDVQDVLERFAFDNICRVAFDEDPACLTEESMAAPQSAEFMRAFNDAQNAILDRFNSPAKSLWRIKKLFNMEPERRMRDSLATIHGYAERIVRERRERREARLERRDDFLSRFAASGEHSDESLRDVVTNFILAGRDTTLDELRDMQYLHAAITESMRLYPPVPFDTHSCKEEEFLPDGTFAGKGWLVTYCAYAMGRVEDIWGADCEEFRPERWLDEAGAFRPESTFKYPVFHAGPRMCLGKEMAYIQMKSIVACVLEQFSLRYAGDAKGHPGLVVALTLRMEGGLPMKVTIRE</sequence>
<dbReference type="GO" id="GO:0006629">
    <property type="term" value="P:lipid metabolic process"/>
    <property type="evidence" value="ECO:0007669"/>
    <property type="project" value="UniProtKB-ARBA"/>
</dbReference>
<keyword evidence="11" id="KW-1185">Reference proteome</keyword>
<evidence type="ECO:0000256" key="6">
    <source>
        <dbReference type="ARBA" id="ARBA00023004"/>
    </source>
</evidence>
<dbReference type="Gramene" id="ORUFI01G37620.1">
    <property type="protein sequence ID" value="ORUFI01G37620.1"/>
    <property type="gene ID" value="ORUFI01G37620"/>
</dbReference>
<evidence type="ECO:0000256" key="5">
    <source>
        <dbReference type="ARBA" id="ARBA00023002"/>
    </source>
</evidence>
<evidence type="ECO:0000256" key="7">
    <source>
        <dbReference type="PIRSR" id="PIRSR602401-1"/>
    </source>
</evidence>
<comment type="cofactor">
    <cofactor evidence="7">
        <name>heme</name>
        <dbReference type="ChEBI" id="CHEBI:30413"/>
    </cofactor>
</comment>
<dbReference type="PANTHER" id="PTHR24296">
    <property type="entry name" value="CYTOCHROME P450"/>
    <property type="match status" value="1"/>
</dbReference>
<keyword evidence="6 7" id="KW-0408">Iron</keyword>
<keyword evidence="8" id="KW-0503">Monooxygenase</keyword>
<dbReference type="InterPro" id="IPR036396">
    <property type="entry name" value="Cyt_P450_sf"/>
</dbReference>
<feature type="transmembrane region" description="Helical" evidence="9">
    <location>
        <begin position="6"/>
        <end position="24"/>
    </location>
</feature>
<dbReference type="AlphaFoldDB" id="A0A0E0N3T0"/>
<dbReference type="HOGENOM" id="CLU_001570_27_2_1"/>
<evidence type="ECO:0000256" key="9">
    <source>
        <dbReference type="SAM" id="Phobius"/>
    </source>
</evidence>
<keyword evidence="9" id="KW-0472">Membrane</keyword>
<dbReference type="STRING" id="4529.A0A0E0N3T0"/>
<feature type="binding site" description="axial binding residue" evidence="7">
    <location>
        <position position="412"/>
    </location>
    <ligand>
        <name>heme</name>
        <dbReference type="ChEBI" id="CHEBI:30413"/>
    </ligand>
    <ligandPart>
        <name>Fe</name>
        <dbReference type="ChEBI" id="CHEBI:18248"/>
    </ligandPart>
</feature>
<evidence type="ECO:0000256" key="2">
    <source>
        <dbReference type="ARBA" id="ARBA00022692"/>
    </source>
</evidence>
<dbReference type="InterPro" id="IPR017972">
    <property type="entry name" value="Cyt_P450_CS"/>
</dbReference>
<evidence type="ECO:0008006" key="12">
    <source>
        <dbReference type="Google" id="ProtNLM"/>
    </source>
</evidence>
<dbReference type="SUPFAM" id="SSF48264">
    <property type="entry name" value="Cytochrome P450"/>
    <property type="match status" value="1"/>
</dbReference>
<dbReference type="PROSITE" id="PS00086">
    <property type="entry name" value="CYTOCHROME_P450"/>
    <property type="match status" value="1"/>
</dbReference>
<keyword evidence="2 9" id="KW-0812">Transmembrane</keyword>
<reference evidence="10" key="2">
    <citation type="submission" date="2015-06" db="UniProtKB">
        <authorList>
            <consortium name="EnsemblPlants"/>
        </authorList>
    </citation>
    <scope>IDENTIFICATION</scope>
</reference>
<dbReference type="OMA" id="ICEHESR"/>
<dbReference type="InterPro" id="IPR001128">
    <property type="entry name" value="Cyt_P450"/>
</dbReference>
<dbReference type="Pfam" id="PF00067">
    <property type="entry name" value="p450"/>
    <property type="match status" value="2"/>
</dbReference>
<dbReference type="InterPro" id="IPR002401">
    <property type="entry name" value="Cyt_P450_E_grp-I"/>
</dbReference>
<evidence type="ECO:0000256" key="4">
    <source>
        <dbReference type="ARBA" id="ARBA00022989"/>
    </source>
</evidence>
<accession>A0A0E0N3T0</accession>
<dbReference type="eggNOG" id="KOG0157">
    <property type="taxonomic scope" value="Eukaryota"/>
</dbReference>
<dbReference type="GO" id="GO:0005506">
    <property type="term" value="F:iron ion binding"/>
    <property type="evidence" value="ECO:0007669"/>
    <property type="project" value="InterPro"/>
</dbReference>
<keyword evidence="3 7" id="KW-0479">Metal-binding</keyword>
<dbReference type="CDD" id="cd11064">
    <property type="entry name" value="CYP86A"/>
    <property type="match status" value="1"/>
</dbReference>
<comment type="similarity">
    <text evidence="1 8">Belongs to the cytochrome P450 family.</text>
</comment>